<keyword evidence="5" id="KW-1185">Reference proteome</keyword>
<evidence type="ECO:0000256" key="2">
    <source>
        <dbReference type="PROSITE-ProRule" id="PRU00252"/>
    </source>
</evidence>
<proteinExistence type="predicted"/>
<dbReference type="PROSITE" id="PS50935">
    <property type="entry name" value="SSB"/>
    <property type="match status" value="1"/>
</dbReference>
<sequence length="215" mass="22835">MVLQPRGCGRVGRRRTNIVKVGSPSGGPTFAFPLEGRQPAGLRGSPRVIRQRDHESSTGRRCAGSSTGHAASLRRWSVPAGSLRPRRCTVTKTQTVKAQNGAAGVANEVRLLGRLSGAPMAVELPSGDALVTFRISVPRASPTGRGPTSAQRVDSIPCTAWAPRLRRSIATWRAGDVVEVVGAVRCRFYQAGGATRSRVEVETSAARIMRRSSAA</sequence>
<evidence type="ECO:0000313" key="4">
    <source>
        <dbReference type="EMBL" id="RYB97370.1"/>
    </source>
</evidence>
<evidence type="ECO:0000256" key="1">
    <source>
        <dbReference type="ARBA" id="ARBA00023125"/>
    </source>
</evidence>
<evidence type="ECO:0000313" key="5">
    <source>
        <dbReference type="Proteomes" id="UP000293291"/>
    </source>
</evidence>
<feature type="region of interest" description="Disordered" evidence="3">
    <location>
        <begin position="35"/>
        <end position="71"/>
    </location>
</feature>
<keyword evidence="1 2" id="KW-0238">DNA-binding</keyword>
<dbReference type="AlphaFoldDB" id="A0A4Q2S9I5"/>
<dbReference type="EMBL" id="SDWU01000031">
    <property type="protein sequence ID" value="RYB97370.1"/>
    <property type="molecule type" value="Genomic_DNA"/>
</dbReference>
<dbReference type="GO" id="GO:0003697">
    <property type="term" value="F:single-stranded DNA binding"/>
    <property type="evidence" value="ECO:0007669"/>
    <property type="project" value="InterPro"/>
</dbReference>
<gene>
    <name evidence="4" type="ORF">EUA07_20350</name>
</gene>
<dbReference type="OrthoDB" id="5186768at2"/>
<dbReference type="Proteomes" id="UP000293291">
    <property type="component" value="Unassembled WGS sequence"/>
</dbReference>
<evidence type="ECO:0008006" key="6">
    <source>
        <dbReference type="Google" id="ProtNLM"/>
    </source>
</evidence>
<protein>
    <recommendedName>
        <fullName evidence="6">Single-stranded DNA-binding protein</fullName>
    </recommendedName>
</protein>
<reference evidence="4 5" key="1">
    <citation type="submission" date="2019-01" db="EMBL/GenBank/DDBJ databases">
        <title>Novel species of Nocardioides.</title>
        <authorList>
            <person name="Liu Q."/>
            <person name="Xin Y.-H."/>
        </authorList>
    </citation>
    <scope>NUCLEOTIDE SEQUENCE [LARGE SCALE GENOMIC DNA]</scope>
    <source>
        <strain evidence="4 5">CGMCC 4.6875</strain>
    </source>
</reference>
<evidence type="ECO:0000256" key="3">
    <source>
        <dbReference type="SAM" id="MobiDB-lite"/>
    </source>
</evidence>
<comment type="caution">
    <text evidence="4">The sequence shown here is derived from an EMBL/GenBank/DDBJ whole genome shotgun (WGS) entry which is preliminary data.</text>
</comment>
<dbReference type="InterPro" id="IPR012340">
    <property type="entry name" value="NA-bd_OB-fold"/>
</dbReference>
<dbReference type="Gene3D" id="2.40.50.140">
    <property type="entry name" value="Nucleic acid-binding proteins"/>
    <property type="match status" value="1"/>
</dbReference>
<dbReference type="SUPFAM" id="SSF50249">
    <property type="entry name" value="Nucleic acid-binding proteins"/>
    <property type="match status" value="1"/>
</dbReference>
<name>A0A4Q2S9I5_9ACTN</name>
<dbReference type="Pfam" id="PF00436">
    <property type="entry name" value="SSB"/>
    <property type="match status" value="1"/>
</dbReference>
<organism evidence="4 5">
    <name type="scientific">Nocardioides ganghwensis</name>
    <dbReference type="NCBI Taxonomy" id="252230"/>
    <lineage>
        <taxon>Bacteria</taxon>
        <taxon>Bacillati</taxon>
        <taxon>Actinomycetota</taxon>
        <taxon>Actinomycetes</taxon>
        <taxon>Propionibacteriales</taxon>
        <taxon>Nocardioidaceae</taxon>
        <taxon>Nocardioides</taxon>
    </lineage>
</organism>
<accession>A0A4Q2S9I5</accession>
<dbReference type="InterPro" id="IPR000424">
    <property type="entry name" value="Primosome_PriB/ssb"/>
</dbReference>